<reference evidence="1 4" key="3">
    <citation type="submission" date="2019-06" db="EMBL/GenBank/DDBJ databases">
        <title>Whole genome shotgun sequence of Brevibacillus reuszeri NBRC 15719.</title>
        <authorList>
            <person name="Hosoyama A."/>
            <person name="Uohara A."/>
            <person name="Ohji S."/>
            <person name="Ichikawa N."/>
        </authorList>
    </citation>
    <scope>NUCLEOTIDE SEQUENCE [LARGE SCALE GENOMIC DNA]</scope>
    <source>
        <strain evidence="1 4">NBRC 15719</strain>
    </source>
</reference>
<comment type="caution">
    <text evidence="2">The sequence shown here is derived from an EMBL/GenBank/DDBJ whole genome shotgun (WGS) entry which is preliminary data.</text>
</comment>
<dbReference type="Gene3D" id="3.20.20.140">
    <property type="entry name" value="Metal-dependent hydrolases"/>
    <property type="match status" value="1"/>
</dbReference>
<dbReference type="GO" id="GO:0006508">
    <property type="term" value="P:proteolysis"/>
    <property type="evidence" value="ECO:0007669"/>
    <property type="project" value="InterPro"/>
</dbReference>
<protein>
    <submittedName>
        <fullName evidence="2">Membrane dipeptidase</fullName>
    </submittedName>
</protein>
<dbReference type="Proteomes" id="UP000036834">
    <property type="component" value="Unassembled WGS sequence"/>
</dbReference>
<reference evidence="3" key="1">
    <citation type="submission" date="2015-07" db="EMBL/GenBank/DDBJ databases">
        <title>Genome sequencing project for genomic taxonomy and phylogenomics of Bacillus-like bacteria.</title>
        <authorList>
            <person name="Liu B."/>
            <person name="Wang J."/>
            <person name="Zhu Y."/>
            <person name="Liu G."/>
            <person name="Chen Q."/>
            <person name="Chen Z."/>
            <person name="Lan J."/>
            <person name="Che J."/>
            <person name="Ge C."/>
            <person name="Shi H."/>
            <person name="Pan Z."/>
            <person name="Liu X."/>
        </authorList>
    </citation>
    <scope>NUCLEOTIDE SEQUENCE [LARGE SCALE GENOMIC DNA]</scope>
    <source>
        <strain evidence="3">DSM 9887</strain>
    </source>
</reference>
<dbReference type="PANTHER" id="PTHR10443:SF12">
    <property type="entry name" value="DIPEPTIDASE"/>
    <property type="match status" value="1"/>
</dbReference>
<dbReference type="Proteomes" id="UP000319578">
    <property type="component" value="Unassembled WGS sequence"/>
</dbReference>
<dbReference type="PATRIC" id="fig|54915.3.peg.2630"/>
<gene>
    <name evidence="2" type="ORF">ADS79_17760</name>
    <name evidence="1" type="ORF">BRE01_35110</name>
</gene>
<dbReference type="GO" id="GO:0070573">
    <property type="term" value="F:metallodipeptidase activity"/>
    <property type="evidence" value="ECO:0007669"/>
    <property type="project" value="InterPro"/>
</dbReference>
<dbReference type="SUPFAM" id="SSF51556">
    <property type="entry name" value="Metallo-dependent hydrolases"/>
    <property type="match status" value="1"/>
</dbReference>
<dbReference type="PROSITE" id="PS51365">
    <property type="entry name" value="RENAL_DIPEPTIDASE_2"/>
    <property type="match status" value="1"/>
</dbReference>
<dbReference type="Pfam" id="PF01244">
    <property type="entry name" value="Peptidase_M19"/>
    <property type="match status" value="1"/>
</dbReference>
<reference evidence="2" key="2">
    <citation type="submission" date="2015-07" db="EMBL/GenBank/DDBJ databases">
        <title>MeaNS - Measles Nucleotide Surveillance Program.</title>
        <authorList>
            <person name="Tran T."/>
            <person name="Druce J."/>
        </authorList>
    </citation>
    <scope>NUCLEOTIDE SEQUENCE</scope>
    <source>
        <strain evidence="2">DSM 9887</strain>
    </source>
</reference>
<proteinExistence type="predicted"/>
<accession>A0A0K9YRA6</accession>
<evidence type="ECO:0000313" key="3">
    <source>
        <dbReference type="Proteomes" id="UP000036834"/>
    </source>
</evidence>
<evidence type="ECO:0000313" key="4">
    <source>
        <dbReference type="Proteomes" id="UP000319578"/>
    </source>
</evidence>
<keyword evidence="4" id="KW-1185">Reference proteome</keyword>
<dbReference type="CDD" id="cd01301">
    <property type="entry name" value="rDP_like"/>
    <property type="match status" value="1"/>
</dbReference>
<dbReference type="OrthoDB" id="9804920at2"/>
<name>A0A0K9YRA6_9BACL</name>
<sequence>MGVQAAERVQQLQRAAQIIDGHFDLLMDVEIQRSRGRKRVIETDYLPAFEQGGVKTIVAAIFVDNEFLPEMGLRKALNQISAMHEEALESSDKIMLCKTMEDLNTAREQGKVAFILSLEGAEPLSNDLSLLRIFYELGVRLLGLVWSRRNYVGDGSFFSPVREGKKGGITDFGVRLIEEAEAMGMIIDVSHLNDEGFWDVMEIAKKPVIASHSNCRSLANSMRNLTDEQIKALAVRNGVIGMNANNFFTADSDEEANVNSLLNHVDYIAKLVGAEHVGLGLDLCDDFMKYVSPESLKHAPRKPFDVVKGHQSVPQLTTGLVERGYTDEQIEGILGKNFERVYQDVWK</sequence>
<evidence type="ECO:0000313" key="2">
    <source>
        <dbReference type="EMBL" id="KNB70720.1"/>
    </source>
</evidence>
<dbReference type="InterPro" id="IPR008257">
    <property type="entry name" value="Pept_M19"/>
</dbReference>
<dbReference type="PROSITE" id="PS00869">
    <property type="entry name" value="RENAL_DIPEPTIDASE_1"/>
    <property type="match status" value="1"/>
</dbReference>
<dbReference type="EMBL" id="BJON01000014">
    <property type="protein sequence ID" value="GED69809.1"/>
    <property type="molecule type" value="Genomic_DNA"/>
</dbReference>
<dbReference type="PANTHER" id="PTHR10443">
    <property type="entry name" value="MICROSOMAL DIPEPTIDASE"/>
    <property type="match status" value="1"/>
</dbReference>
<dbReference type="InterPro" id="IPR032466">
    <property type="entry name" value="Metal_Hydrolase"/>
</dbReference>
<dbReference type="AlphaFoldDB" id="A0A0K9YRA6"/>
<evidence type="ECO:0000313" key="1">
    <source>
        <dbReference type="EMBL" id="GED69809.1"/>
    </source>
</evidence>
<organism evidence="2 3">
    <name type="scientific">Brevibacillus reuszeri</name>
    <dbReference type="NCBI Taxonomy" id="54915"/>
    <lineage>
        <taxon>Bacteria</taxon>
        <taxon>Bacillati</taxon>
        <taxon>Bacillota</taxon>
        <taxon>Bacilli</taxon>
        <taxon>Bacillales</taxon>
        <taxon>Paenibacillaceae</taxon>
        <taxon>Brevibacillus</taxon>
    </lineage>
</organism>
<dbReference type="EMBL" id="LGIQ01000009">
    <property type="protein sequence ID" value="KNB70720.1"/>
    <property type="molecule type" value="Genomic_DNA"/>
</dbReference>
<dbReference type="InterPro" id="IPR000180">
    <property type="entry name" value="Dipep_AS"/>
</dbReference>
<dbReference type="RefSeq" id="WP_049739737.1">
    <property type="nucleotide sequence ID" value="NZ_BJON01000014.1"/>
</dbReference>
<dbReference type="STRING" id="54915.ADS79_17760"/>